<evidence type="ECO:0000313" key="2">
    <source>
        <dbReference type="EMBL" id="RNJ41318.1"/>
    </source>
</evidence>
<dbReference type="InterPro" id="IPR021005">
    <property type="entry name" value="Znf_CGNR"/>
</dbReference>
<dbReference type="Pfam" id="PF07336">
    <property type="entry name" value="ABATE"/>
    <property type="match status" value="1"/>
</dbReference>
<dbReference type="AlphaFoldDB" id="A0A3M9X1C8"/>
<reference evidence="2 3" key="1">
    <citation type="journal article" date="2018" name="Mol. Plant Microbe Interact.">
        <title>Taxonomically Different Co-Microsymbionts of a Relict Legume, Oxytropis popoviana, Have Complementary Sets of Symbiotic Genes and Together Increase the Efficiency of Plant Nodulation.</title>
        <authorList>
            <person name="Safronova V."/>
            <person name="Belimov A."/>
            <person name="Sazanova A."/>
            <person name="Chirak E."/>
            <person name="Verkhozina A."/>
            <person name="Kuznetsova I."/>
            <person name="Andronov E."/>
            <person name="Puhalsky J."/>
            <person name="Tikhonovich I."/>
        </authorList>
    </citation>
    <scope>NUCLEOTIDE SEQUENCE [LARGE SCALE GENOMIC DNA]</scope>
    <source>
        <strain evidence="2 3">Opo-235</strain>
    </source>
</reference>
<dbReference type="Proteomes" id="UP000275436">
    <property type="component" value="Unassembled WGS sequence"/>
</dbReference>
<sequence length="220" mass="24434">MSPNGSITSPKSGATRVAEHHLAKEDLAIRFVNTAAWRLRSDVEERLPSPQALLDWFRANDLISHGERTALQRAWKFDVEAANSLYDNAIALRELIYNLLIARIGVQTPRTKDLEAFNDFLTADGVGGATLAWRAGGYGWRATKGMASLLTPITLSAAELLTGIRSGKVRQCQDDRGCGWLFVDESRAQNRRWCSMGDCGNRAKAHRHYRRAKGHAVKSD</sequence>
<dbReference type="InterPro" id="IPR010852">
    <property type="entry name" value="ABATE"/>
</dbReference>
<evidence type="ECO:0000259" key="1">
    <source>
        <dbReference type="Pfam" id="PF11706"/>
    </source>
</evidence>
<dbReference type="SUPFAM" id="SSF160904">
    <property type="entry name" value="Jann2411-like"/>
    <property type="match status" value="1"/>
</dbReference>
<dbReference type="PANTHER" id="PTHR35525">
    <property type="entry name" value="BLL6575 PROTEIN"/>
    <property type="match status" value="1"/>
</dbReference>
<proteinExistence type="predicted"/>
<dbReference type="EMBL" id="QKOD01000021">
    <property type="protein sequence ID" value="RNJ41318.1"/>
    <property type="molecule type" value="Genomic_DNA"/>
</dbReference>
<protein>
    <recommendedName>
        <fullName evidence="1">Zinc finger CGNR domain-containing protein</fullName>
    </recommendedName>
</protein>
<feature type="domain" description="Zinc finger CGNR" evidence="1">
    <location>
        <begin position="169"/>
        <end position="211"/>
    </location>
</feature>
<gene>
    <name evidence="2" type="ORF">DNR46_34550</name>
</gene>
<dbReference type="InterPro" id="IPR023286">
    <property type="entry name" value="ABATE_dom_sf"/>
</dbReference>
<dbReference type="Pfam" id="PF11706">
    <property type="entry name" value="zf-CGNR"/>
    <property type="match status" value="1"/>
</dbReference>
<comment type="caution">
    <text evidence="2">The sequence shown here is derived from an EMBL/GenBank/DDBJ whole genome shotgun (WGS) entry which is preliminary data.</text>
</comment>
<name>A0A3M9X1C8_9HYPH</name>
<organism evidence="2 3">
    <name type="scientific">Mesorhizobium japonicum</name>
    <dbReference type="NCBI Taxonomy" id="2066070"/>
    <lineage>
        <taxon>Bacteria</taxon>
        <taxon>Pseudomonadati</taxon>
        <taxon>Pseudomonadota</taxon>
        <taxon>Alphaproteobacteria</taxon>
        <taxon>Hyphomicrobiales</taxon>
        <taxon>Phyllobacteriaceae</taxon>
        <taxon>Mesorhizobium</taxon>
    </lineage>
</organism>
<accession>A0A3M9X1C8</accession>
<dbReference type="PANTHER" id="PTHR35525:SF3">
    <property type="entry name" value="BLL6575 PROTEIN"/>
    <property type="match status" value="1"/>
</dbReference>
<dbReference type="Gene3D" id="1.10.3300.10">
    <property type="entry name" value="Jann2411-like domain"/>
    <property type="match status" value="1"/>
</dbReference>
<evidence type="ECO:0000313" key="3">
    <source>
        <dbReference type="Proteomes" id="UP000275436"/>
    </source>
</evidence>
<dbReference type="RefSeq" id="WP_123170434.1">
    <property type="nucleotide sequence ID" value="NZ_QKOD01000021.1"/>
</dbReference>